<dbReference type="OrthoDB" id="1046782at2759"/>
<dbReference type="Proteomes" id="UP000437017">
    <property type="component" value="Unassembled WGS sequence"/>
</dbReference>
<feature type="non-terminal residue" evidence="2">
    <location>
        <position position="210"/>
    </location>
</feature>
<protein>
    <submittedName>
        <fullName evidence="2">Uncharacterized protein</fullName>
    </submittedName>
</protein>
<sequence>AQEATELGHLQHRVSQVISQIQRLGRGVEGTGPFLPAEHGHSRKTQGDLREAGAEARPLCGQVVLSYEDEASESRHAELWSGVPYWWGNQVKPQDLVHHLERMKSCSCPGLWCPLHGDPTSTQSLVCHQAQALLWVQVKKRNSSACLPAVINGDCAIPSTKDAYLDPGVRVGTAPAALCRLVGEALGDPRPPPPGAASSGRQAPARGAVV</sequence>
<feature type="non-terminal residue" evidence="2">
    <location>
        <position position="1"/>
    </location>
</feature>
<feature type="region of interest" description="Disordered" evidence="1">
    <location>
        <begin position="188"/>
        <end position="210"/>
    </location>
</feature>
<dbReference type="AlphaFoldDB" id="A0A643C4P9"/>
<feature type="compositionally biased region" description="Low complexity" evidence="1">
    <location>
        <begin position="196"/>
        <end position="210"/>
    </location>
</feature>
<gene>
    <name evidence="2" type="ORF">E2I00_016611</name>
</gene>
<reference evidence="2 3" key="1">
    <citation type="journal article" date="2019" name="PLoS ONE">
        <title>Genomic analyses reveal an absence of contemporary introgressive admixture between fin whales and blue whales, despite known hybrids.</title>
        <authorList>
            <person name="Westbury M.V."/>
            <person name="Petersen B."/>
            <person name="Lorenzen E.D."/>
        </authorList>
    </citation>
    <scope>NUCLEOTIDE SEQUENCE [LARGE SCALE GENOMIC DNA]</scope>
    <source>
        <strain evidence="2">FinWhale-01</strain>
    </source>
</reference>
<comment type="caution">
    <text evidence="2">The sequence shown here is derived from an EMBL/GenBank/DDBJ whole genome shotgun (WGS) entry which is preliminary data.</text>
</comment>
<keyword evidence="3" id="KW-1185">Reference proteome</keyword>
<accession>A0A643C4P9</accession>
<evidence type="ECO:0000313" key="2">
    <source>
        <dbReference type="EMBL" id="KAB0394775.1"/>
    </source>
</evidence>
<evidence type="ECO:0000256" key="1">
    <source>
        <dbReference type="SAM" id="MobiDB-lite"/>
    </source>
</evidence>
<dbReference type="EMBL" id="SGJD01002678">
    <property type="protein sequence ID" value="KAB0394775.1"/>
    <property type="molecule type" value="Genomic_DNA"/>
</dbReference>
<name>A0A643C4P9_BALPH</name>
<evidence type="ECO:0000313" key="3">
    <source>
        <dbReference type="Proteomes" id="UP000437017"/>
    </source>
</evidence>
<feature type="region of interest" description="Disordered" evidence="1">
    <location>
        <begin position="29"/>
        <end position="52"/>
    </location>
</feature>
<proteinExistence type="predicted"/>
<organism evidence="2 3">
    <name type="scientific">Balaenoptera physalus</name>
    <name type="common">Fin whale</name>
    <name type="synonym">Balaena physalus</name>
    <dbReference type="NCBI Taxonomy" id="9770"/>
    <lineage>
        <taxon>Eukaryota</taxon>
        <taxon>Metazoa</taxon>
        <taxon>Chordata</taxon>
        <taxon>Craniata</taxon>
        <taxon>Vertebrata</taxon>
        <taxon>Euteleostomi</taxon>
        <taxon>Mammalia</taxon>
        <taxon>Eutheria</taxon>
        <taxon>Laurasiatheria</taxon>
        <taxon>Artiodactyla</taxon>
        <taxon>Whippomorpha</taxon>
        <taxon>Cetacea</taxon>
        <taxon>Mysticeti</taxon>
        <taxon>Balaenopteridae</taxon>
        <taxon>Balaenoptera</taxon>
    </lineage>
</organism>